<keyword evidence="1" id="KW-0808">Transferase</keyword>
<evidence type="ECO:0000313" key="1">
    <source>
        <dbReference type="EMBL" id="TPP56268.1"/>
    </source>
</evidence>
<sequence length="182" mass="21504">MMFSSYAYRVIRHVHSFVSHSCRKNSYSIIKAPCGINSQLPLLCYKAAPSTVGREKILPSILGTNRMTNIILPTLYTHIIEKFPVVSSLEIQAKNDIKIRRKKMKKHQKRKWAKKHISLIRKLEMQRAKKEENKLQELFSFWRKRTDAWDPNKKIETRLHFARRSGFYLDILRTRGSPFCKS</sequence>
<keyword evidence="1" id="KW-0418">Kinase</keyword>
<accession>A0A504YC52</accession>
<protein>
    <submittedName>
        <fullName evidence="1">Rho-associated protein kinase 2</fullName>
    </submittedName>
</protein>
<dbReference type="EMBL" id="SUNJ01014731">
    <property type="protein sequence ID" value="TPP56268.1"/>
    <property type="molecule type" value="Genomic_DNA"/>
</dbReference>
<dbReference type="Proteomes" id="UP000316759">
    <property type="component" value="Unassembled WGS sequence"/>
</dbReference>
<keyword evidence="2" id="KW-1185">Reference proteome</keyword>
<name>A0A504YC52_FASGI</name>
<dbReference type="STRING" id="46835.A0A504YC52"/>
<dbReference type="OrthoDB" id="6252137at2759"/>
<dbReference type="AlphaFoldDB" id="A0A504YC52"/>
<evidence type="ECO:0000313" key="2">
    <source>
        <dbReference type="Proteomes" id="UP000316759"/>
    </source>
</evidence>
<dbReference type="GO" id="GO:0016301">
    <property type="term" value="F:kinase activity"/>
    <property type="evidence" value="ECO:0007669"/>
    <property type="project" value="UniProtKB-KW"/>
</dbReference>
<proteinExistence type="predicted"/>
<organism evidence="1 2">
    <name type="scientific">Fasciola gigantica</name>
    <name type="common">Giant liver fluke</name>
    <dbReference type="NCBI Taxonomy" id="46835"/>
    <lineage>
        <taxon>Eukaryota</taxon>
        <taxon>Metazoa</taxon>
        <taxon>Spiralia</taxon>
        <taxon>Lophotrochozoa</taxon>
        <taxon>Platyhelminthes</taxon>
        <taxon>Trematoda</taxon>
        <taxon>Digenea</taxon>
        <taxon>Plagiorchiida</taxon>
        <taxon>Echinostomata</taxon>
        <taxon>Echinostomatoidea</taxon>
        <taxon>Fasciolidae</taxon>
        <taxon>Fasciola</taxon>
    </lineage>
</organism>
<comment type="caution">
    <text evidence="1">The sequence shown here is derived from an EMBL/GenBank/DDBJ whole genome shotgun (WGS) entry which is preliminary data.</text>
</comment>
<reference evidence="1 2" key="1">
    <citation type="submission" date="2019-04" db="EMBL/GenBank/DDBJ databases">
        <title>Annotation for the trematode Fasciola gigantica.</title>
        <authorList>
            <person name="Choi Y.-J."/>
        </authorList>
    </citation>
    <scope>NUCLEOTIDE SEQUENCE [LARGE SCALE GENOMIC DNA]</scope>
    <source>
        <strain evidence="1">Uganda_cow_1</strain>
    </source>
</reference>
<gene>
    <name evidence="1" type="ORF">FGIG_06862</name>
</gene>